<sequence length="170" mass="18380">MCWMCDHPGSTVDDYLEVIRGKIRNRGWTVQYVEDDRVPYAYTVGLAGHGLPELLITGVSPRRALGLLGGLADSAARAAWDVGAPKPGARLTLPGPTLVEVVEVEFPDVHMNAAVALYGGGVRGRQLVWADRRGRWPWSASFNNGRATQPVLGARAAPGRADGRRRVPQT</sequence>
<evidence type="ECO:0008006" key="3">
    <source>
        <dbReference type="Google" id="ProtNLM"/>
    </source>
</evidence>
<dbReference type="Proteomes" id="UP000193285">
    <property type="component" value="Unassembled WGS sequence"/>
</dbReference>
<proteinExistence type="predicted"/>
<dbReference type="Pfam" id="PF14081">
    <property type="entry name" value="DUF4262"/>
    <property type="match status" value="1"/>
</dbReference>
<protein>
    <recommendedName>
        <fullName evidence="3">DUF4262 domain-containing protein</fullName>
    </recommendedName>
</protein>
<dbReference type="AlphaFoldDB" id="A0A1X2A910"/>
<reference evidence="1 2" key="1">
    <citation type="journal article" date="2015" name="Emerg. Microbes Infect.">
        <title>Characterization of 17 strains belonging to the Mycobacterium simiae complex and description of Mycobacterium paraense sp. nov.</title>
        <authorList>
            <person name="Fusco da Costa A.R."/>
            <person name="Fedrizzi T."/>
            <person name="Lopes M.L."/>
            <person name="Pecorari M."/>
            <person name="Oliveira da Costa W.L."/>
            <person name="Giacobazzi E."/>
            <person name="da Costa Bahia J.R."/>
            <person name="De Sanctis V."/>
            <person name="Batista Lima K.V."/>
            <person name="Bertorelli R."/>
            <person name="Grottola A."/>
            <person name="Fabio A."/>
            <person name="Mariottini A."/>
            <person name="Ferretti P."/>
            <person name="Di Leva F."/>
            <person name="Fregni Serpini G."/>
            <person name="Tagliazucchi S."/>
            <person name="Rumpianesi F."/>
            <person name="Jousson O."/>
            <person name="Segata N."/>
            <person name="Tortoli E."/>
        </authorList>
    </citation>
    <scope>NUCLEOTIDE SEQUENCE [LARGE SCALE GENOMIC DNA]</scope>
    <source>
        <strain evidence="1 2">IEC33</strain>
    </source>
</reference>
<dbReference type="STRING" id="767916.AWB91_08005"/>
<name>A0A1X2A910_9MYCO</name>
<evidence type="ECO:0000313" key="1">
    <source>
        <dbReference type="EMBL" id="ORW45465.1"/>
    </source>
</evidence>
<dbReference type="EMBL" id="LQPN01000050">
    <property type="protein sequence ID" value="ORW45465.1"/>
    <property type="molecule type" value="Genomic_DNA"/>
</dbReference>
<accession>A0A1X2A910</accession>
<organism evidence="1 2">
    <name type="scientific">Mycobacterium paraense</name>
    <dbReference type="NCBI Taxonomy" id="767916"/>
    <lineage>
        <taxon>Bacteria</taxon>
        <taxon>Bacillati</taxon>
        <taxon>Actinomycetota</taxon>
        <taxon>Actinomycetes</taxon>
        <taxon>Mycobacteriales</taxon>
        <taxon>Mycobacteriaceae</taxon>
        <taxon>Mycobacterium</taxon>
        <taxon>Mycobacterium simiae complex</taxon>
    </lineage>
</organism>
<gene>
    <name evidence="1" type="ORF">AWB90_14780</name>
</gene>
<evidence type="ECO:0000313" key="2">
    <source>
        <dbReference type="Proteomes" id="UP000193285"/>
    </source>
</evidence>
<comment type="caution">
    <text evidence="1">The sequence shown here is derived from an EMBL/GenBank/DDBJ whole genome shotgun (WGS) entry which is preliminary data.</text>
</comment>
<dbReference type="InterPro" id="IPR025358">
    <property type="entry name" value="DUF4262"/>
</dbReference>